<dbReference type="Proteomes" id="UP000608071">
    <property type="component" value="Unassembled WGS sequence"/>
</dbReference>
<evidence type="ECO:0000313" key="2">
    <source>
        <dbReference type="Proteomes" id="UP000608071"/>
    </source>
</evidence>
<dbReference type="EMBL" id="JACSQL010000012">
    <property type="protein sequence ID" value="MBD7970433.1"/>
    <property type="molecule type" value="Genomic_DNA"/>
</dbReference>
<keyword evidence="2" id="KW-1185">Reference proteome</keyword>
<comment type="caution">
    <text evidence="1">The sequence shown here is derived from an EMBL/GenBank/DDBJ whole genome shotgun (WGS) entry which is preliminary data.</text>
</comment>
<evidence type="ECO:0000313" key="1">
    <source>
        <dbReference type="EMBL" id="MBD7970433.1"/>
    </source>
</evidence>
<gene>
    <name evidence="1" type="ORF">H9647_20400</name>
</gene>
<accession>A0ABR8T3V3</accession>
<reference evidence="1 2" key="1">
    <citation type="submission" date="2020-08" db="EMBL/GenBank/DDBJ databases">
        <title>A Genomic Blueprint of the Chicken Gut Microbiome.</title>
        <authorList>
            <person name="Gilroy R."/>
            <person name="Ravi A."/>
            <person name="Getino M."/>
            <person name="Pursley I."/>
            <person name="Horton D.L."/>
            <person name="Alikhan N.-F."/>
            <person name="Baker D."/>
            <person name="Gharbi K."/>
            <person name="Hall N."/>
            <person name="Watson M."/>
            <person name="Adriaenssens E.M."/>
            <person name="Foster-Nyarko E."/>
            <person name="Jarju S."/>
            <person name="Secka A."/>
            <person name="Antonio M."/>
            <person name="Oren A."/>
            <person name="Chaudhuri R."/>
            <person name="La Ragione R.M."/>
            <person name="Hildebrand F."/>
            <person name="Pallen M.J."/>
        </authorList>
    </citation>
    <scope>NUCLEOTIDE SEQUENCE [LARGE SCALE GENOMIC DNA]</scope>
    <source>
        <strain evidence="1 2">Sa2BVA9</strain>
    </source>
</reference>
<evidence type="ECO:0008006" key="3">
    <source>
        <dbReference type="Google" id="ProtNLM"/>
    </source>
</evidence>
<name>A0ABR8T3V3_9BACL</name>
<proteinExistence type="predicted"/>
<dbReference type="RefSeq" id="WP_191803532.1">
    <property type="nucleotide sequence ID" value="NZ_JACSQL010000012.1"/>
</dbReference>
<sequence>METAILFDQKIDIAKEWRTEALEGSSRSAIIQTLEKKYRIHSRKRSFSCQCCSQQVILVLREESPHFRHEGKRCPSADNYEKYIRRVNKQESIQIHRVGRAILRTYLEGQVKTHGVLLEDGYMYRSVLHIVPDYILVFPSGEKWAIDYVTGSREDESYNNYIQKRTAAYKAAGFTPYYFIDASWIAKVPNRSMISLYLAESQMKVHSSIDEDWSEFVNEFMETFGESFVFREMFGVNHFNHNDKSSSVVQKYKVFSLAYVDPTEGKTWIQRFTPSNNKFGYSIYCAAIPLEKAVSLSKEGDEFQWWADDESEAMRECLNRLSIKYQHNAKQNSELFQSQNHIDSQLMIAATSTKHTYEVKSALGSVVDPSSLIDIITNDMPVELAQEIIENLRVNKFRLSKQSIEEIRHKARLVMGPIRNPNPISPGLRQAMIELALL</sequence>
<organism evidence="1 2">
    <name type="scientific">Paenibacillus gallinarum</name>
    <dbReference type="NCBI Taxonomy" id="2762232"/>
    <lineage>
        <taxon>Bacteria</taxon>
        <taxon>Bacillati</taxon>
        <taxon>Bacillota</taxon>
        <taxon>Bacilli</taxon>
        <taxon>Bacillales</taxon>
        <taxon>Paenibacillaceae</taxon>
        <taxon>Paenibacillus</taxon>
    </lineage>
</organism>
<protein>
    <recommendedName>
        <fullName evidence="3">Competence protein CoiA</fullName>
    </recommendedName>
</protein>